<sequence>MSSKYDNSQFTDFLAVLIGLSIASLGLLGMVTYNMQGHGGDSRATGEQAILGI</sequence>
<feature type="transmembrane region" description="Helical" evidence="1">
    <location>
        <begin position="13"/>
        <end position="33"/>
    </location>
</feature>
<protein>
    <submittedName>
        <fullName evidence="2">Uncharacterized protein</fullName>
    </submittedName>
</protein>
<reference evidence="2 3" key="1">
    <citation type="submission" date="2020-07" db="EMBL/GenBank/DDBJ databases">
        <title>Spirosoma foliorum sp. nov., isolated from the leaves on the Nejang mountain Korea, Republic of.</title>
        <authorList>
            <person name="Ho H."/>
            <person name="Lee Y.-J."/>
            <person name="Nurcahyanto D.-A."/>
            <person name="Kim S.-G."/>
        </authorList>
    </citation>
    <scope>NUCLEOTIDE SEQUENCE [LARGE SCALE GENOMIC DNA]</scope>
    <source>
        <strain evidence="2 3">PL0136</strain>
    </source>
</reference>
<keyword evidence="1" id="KW-1133">Transmembrane helix</keyword>
<keyword evidence="1" id="KW-0812">Transmembrane</keyword>
<dbReference type="KEGG" id="sfol:H3H32_20080"/>
<dbReference type="EMBL" id="CP059732">
    <property type="protein sequence ID" value="QMW00319.1"/>
    <property type="molecule type" value="Genomic_DNA"/>
</dbReference>
<gene>
    <name evidence="2" type="ORF">H3H32_20080</name>
</gene>
<evidence type="ECO:0000313" key="3">
    <source>
        <dbReference type="Proteomes" id="UP000515369"/>
    </source>
</evidence>
<evidence type="ECO:0000256" key="1">
    <source>
        <dbReference type="SAM" id="Phobius"/>
    </source>
</evidence>
<organism evidence="2 3">
    <name type="scientific">Spirosoma foliorum</name>
    <dbReference type="NCBI Taxonomy" id="2710596"/>
    <lineage>
        <taxon>Bacteria</taxon>
        <taxon>Pseudomonadati</taxon>
        <taxon>Bacteroidota</taxon>
        <taxon>Cytophagia</taxon>
        <taxon>Cytophagales</taxon>
        <taxon>Cytophagaceae</taxon>
        <taxon>Spirosoma</taxon>
    </lineage>
</organism>
<dbReference type="Proteomes" id="UP000515369">
    <property type="component" value="Chromosome"/>
</dbReference>
<name>A0A7G5GN77_9BACT</name>
<keyword evidence="1" id="KW-0472">Membrane</keyword>
<dbReference type="RefSeq" id="WP_182457436.1">
    <property type="nucleotide sequence ID" value="NZ_CP059732.1"/>
</dbReference>
<proteinExistence type="predicted"/>
<keyword evidence="3" id="KW-1185">Reference proteome</keyword>
<accession>A0A7G5GN77</accession>
<dbReference type="AlphaFoldDB" id="A0A7G5GN77"/>
<evidence type="ECO:0000313" key="2">
    <source>
        <dbReference type="EMBL" id="QMW00319.1"/>
    </source>
</evidence>